<dbReference type="Proteomes" id="UP000322917">
    <property type="component" value="Unassembled WGS sequence"/>
</dbReference>
<dbReference type="OrthoDB" id="3036033at2"/>
<reference evidence="1 2" key="1">
    <citation type="submission" date="2016-11" db="EMBL/GenBank/DDBJ databases">
        <authorList>
            <person name="Varghese N."/>
            <person name="Submissions S."/>
        </authorList>
    </citation>
    <scope>NUCLEOTIDE SEQUENCE [LARGE SCALE GENOMIC DNA]</scope>
    <source>
        <strain evidence="1 2">DSM 15287</strain>
    </source>
</reference>
<sequence length="164" mass="18167">MLKLPVVNKGVTLQEIPGEISVFFELGNCKQKCKGCHSPMLQIPLGKVHWTDIEEMAHYAETEKSRGATAIVLMGGTTNGITFIDLMKTIKRLSKVLPVGIYSGAAVSSITTLSLKAIRSLTWLKAGEYREELGGLNSMTTNQRFYKRISEDEWSDITAVFPKD</sequence>
<proteinExistence type="predicted"/>
<evidence type="ECO:0000313" key="1">
    <source>
        <dbReference type="EMBL" id="SHJ82082.1"/>
    </source>
</evidence>
<keyword evidence="2" id="KW-1185">Reference proteome</keyword>
<organism evidence="1 2">
    <name type="scientific">Propionispora hippei DSM 15287</name>
    <dbReference type="NCBI Taxonomy" id="1123003"/>
    <lineage>
        <taxon>Bacteria</taxon>
        <taxon>Bacillati</taxon>
        <taxon>Bacillota</taxon>
        <taxon>Negativicutes</taxon>
        <taxon>Selenomonadales</taxon>
        <taxon>Sporomusaceae</taxon>
        <taxon>Propionispora</taxon>
    </lineage>
</organism>
<dbReference type="AlphaFoldDB" id="A0A1M6MEZ2"/>
<protein>
    <submittedName>
        <fullName evidence="1">Anaerobic ribonucleoside-triphosphate reductase activating protein</fullName>
    </submittedName>
</protein>
<accession>A0A1M6MEZ2</accession>
<dbReference type="RefSeq" id="WP_149736014.1">
    <property type="nucleotide sequence ID" value="NZ_FQZD01000041.1"/>
</dbReference>
<gene>
    <name evidence="1" type="ORF">SAMN02745170_03413</name>
</gene>
<evidence type="ECO:0000313" key="2">
    <source>
        <dbReference type="Proteomes" id="UP000322917"/>
    </source>
</evidence>
<name>A0A1M6MEZ2_9FIRM</name>
<dbReference type="InterPro" id="IPR058240">
    <property type="entry name" value="rSAM_sf"/>
</dbReference>
<dbReference type="SUPFAM" id="SSF102114">
    <property type="entry name" value="Radical SAM enzymes"/>
    <property type="match status" value="1"/>
</dbReference>
<dbReference type="EMBL" id="FQZD01000041">
    <property type="protein sequence ID" value="SHJ82082.1"/>
    <property type="molecule type" value="Genomic_DNA"/>
</dbReference>